<reference evidence="8" key="1">
    <citation type="submission" date="2018-05" db="EMBL/GenBank/DDBJ databases">
        <authorList>
            <person name="Lanie J.A."/>
            <person name="Ng W.-L."/>
            <person name="Kazmierczak K.M."/>
            <person name="Andrzejewski T.M."/>
            <person name="Davidsen T.M."/>
            <person name="Wayne K.J."/>
            <person name="Tettelin H."/>
            <person name="Glass J.I."/>
            <person name="Rusch D."/>
            <person name="Podicherti R."/>
            <person name="Tsui H.-C.T."/>
            <person name="Winkler M.E."/>
        </authorList>
    </citation>
    <scope>NUCLEOTIDE SEQUENCE</scope>
</reference>
<keyword evidence="5" id="KW-0457">Lysine biosynthesis</keyword>
<dbReference type="HAMAP" id="MF_00197">
    <property type="entry name" value="DAP_epimerase"/>
    <property type="match status" value="1"/>
</dbReference>
<evidence type="ECO:0000256" key="5">
    <source>
        <dbReference type="ARBA" id="ARBA00023154"/>
    </source>
</evidence>
<dbReference type="Gene3D" id="3.10.310.10">
    <property type="entry name" value="Diaminopimelate Epimerase, Chain A, domain 1"/>
    <property type="match status" value="2"/>
</dbReference>
<dbReference type="EMBL" id="UINC01021690">
    <property type="protein sequence ID" value="SVA89772.1"/>
    <property type="molecule type" value="Genomic_DNA"/>
</dbReference>
<dbReference type="EC" id="5.1.1.7" evidence="3"/>
<accession>A0A381ZLP2</accession>
<dbReference type="InterPro" id="IPR018510">
    <property type="entry name" value="DAP_epimerase_AS"/>
</dbReference>
<organism evidence="8">
    <name type="scientific">marine metagenome</name>
    <dbReference type="NCBI Taxonomy" id="408172"/>
    <lineage>
        <taxon>unclassified sequences</taxon>
        <taxon>metagenomes</taxon>
        <taxon>ecological metagenomes</taxon>
    </lineage>
</organism>
<name>A0A381ZLP2_9ZZZZ</name>
<evidence type="ECO:0000256" key="7">
    <source>
        <dbReference type="ARBA" id="ARBA00051712"/>
    </source>
</evidence>
<dbReference type="GO" id="GO:0008837">
    <property type="term" value="F:diaminopimelate epimerase activity"/>
    <property type="evidence" value="ECO:0007669"/>
    <property type="project" value="UniProtKB-EC"/>
</dbReference>
<comment type="catalytic activity">
    <reaction evidence="7">
        <text>(2S,6S)-2,6-diaminopimelate = meso-2,6-diaminopimelate</text>
        <dbReference type="Rhea" id="RHEA:15393"/>
        <dbReference type="ChEBI" id="CHEBI:57609"/>
        <dbReference type="ChEBI" id="CHEBI:57791"/>
        <dbReference type="EC" id="5.1.1.7"/>
    </reaction>
</comment>
<keyword evidence="4" id="KW-0028">Amino-acid biosynthesis</keyword>
<dbReference type="AlphaFoldDB" id="A0A381ZLP2"/>
<dbReference type="InterPro" id="IPR001653">
    <property type="entry name" value="DAP_epimerase_DapF"/>
</dbReference>
<dbReference type="SUPFAM" id="SSF54506">
    <property type="entry name" value="Diaminopimelate epimerase-like"/>
    <property type="match status" value="2"/>
</dbReference>
<evidence type="ECO:0000256" key="3">
    <source>
        <dbReference type="ARBA" id="ARBA00013080"/>
    </source>
</evidence>
<dbReference type="UniPathway" id="UPA00034">
    <property type="reaction ID" value="UER00025"/>
</dbReference>
<gene>
    <name evidence="8" type="ORF">METZ01_LOCUS142626</name>
</gene>
<comment type="similarity">
    <text evidence="2">Belongs to the diaminopimelate epimerase family.</text>
</comment>
<evidence type="ECO:0000256" key="1">
    <source>
        <dbReference type="ARBA" id="ARBA00005196"/>
    </source>
</evidence>
<evidence type="ECO:0000256" key="2">
    <source>
        <dbReference type="ARBA" id="ARBA00010219"/>
    </source>
</evidence>
<dbReference type="NCBIfam" id="TIGR00652">
    <property type="entry name" value="DapF"/>
    <property type="match status" value="1"/>
</dbReference>
<dbReference type="PANTHER" id="PTHR31689">
    <property type="entry name" value="DIAMINOPIMELATE EPIMERASE, CHLOROPLASTIC"/>
    <property type="match status" value="1"/>
</dbReference>
<keyword evidence="6" id="KW-0413">Isomerase</keyword>
<proteinExistence type="inferred from homology"/>
<dbReference type="GO" id="GO:0005829">
    <property type="term" value="C:cytosol"/>
    <property type="evidence" value="ECO:0007669"/>
    <property type="project" value="TreeGrafter"/>
</dbReference>
<dbReference type="GO" id="GO:0009089">
    <property type="term" value="P:lysine biosynthetic process via diaminopimelate"/>
    <property type="evidence" value="ECO:0007669"/>
    <property type="project" value="UniProtKB-UniPathway"/>
</dbReference>
<dbReference type="PROSITE" id="PS01326">
    <property type="entry name" value="DAP_EPIMERASE"/>
    <property type="match status" value="1"/>
</dbReference>
<protein>
    <recommendedName>
        <fullName evidence="3">diaminopimelate epimerase</fullName>
        <ecNumber evidence="3">5.1.1.7</ecNumber>
    </recommendedName>
</protein>
<evidence type="ECO:0000256" key="4">
    <source>
        <dbReference type="ARBA" id="ARBA00022605"/>
    </source>
</evidence>
<dbReference type="PANTHER" id="PTHR31689:SF0">
    <property type="entry name" value="DIAMINOPIMELATE EPIMERASE"/>
    <property type="match status" value="1"/>
</dbReference>
<dbReference type="Pfam" id="PF01678">
    <property type="entry name" value="DAP_epimerase"/>
    <property type="match status" value="2"/>
</dbReference>
<evidence type="ECO:0000256" key="6">
    <source>
        <dbReference type="ARBA" id="ARBA00023235"/>
    </source>
</evidence>
<evidence type="ECO:0000313" key="8">
    <source>
        <dbReference type="EMBL" id="SVA89772.1"/>
    </source>
</evidence>
<sequence length="281" mass="31592">METIYFYKMHGLGNDFVIFDQREGALASHGKKKHTFSKKDILNICDRNKGVGCDQVIIINEKSSQEVLIEFYNSNGEEIHACGNGSRCVANLLMKEKQLNEIQINTKERKLSCKRVDGDIISIDMGKPKFDWTEIPLKENPIVDNIKYHVDGLTLEQPYFVNVGNPHVIFFVEDINQYEIGRFGPLIETDQLFPEKVNVSIAQIISPNIISINVWERGAGRTLACGTAACAVAVAAITYHNCNNELEIELPGGKLDISYKMNKNIAMSGKTELSFEGRFEL</sequence>
<comment type="pathway">
    <text evidence="1">Amino-acid biosynthesis; L-lysine biosynthesis via DAP pathway; DL-2,6-diaminopimelate from LL-2,6-diaminopimelate: step 1/1.</text>
</comment>